<dbReference type="SMART" id="SM00301">
    <property type="entry name" value="DM"/>
    <property type="match status" value="1"/>
</dbReference>
<dbReference type="EMBL" id="CAJPVJ010039209">
    <property type="protein sequence ID" value="CAG2181684.1"/>
    <property type="molecule type" value="Genomic_DNA"/>
</dbReference>
<dbReference type="GO" id="GO:0007548">
    <property type="term" value="P:sex differentiation"/>
    <property type="evidence" value="ECO:0007669"/>
    <property type="project" value="TreeGrafter"/>
</dbReference>
<dbReference type="GO" id="GO:0000981">
    <property type="term" value="F:DNA-binding transcription factor activity, RNA polymerase II-specific"/>
    <property type="evidence" value="ECO:0007669"/>
    <property type="project" value="TreeGrafter"/>
</dbReference>
<keyword evidence="1 5" id="KW-0479">Metal-binding</keyword>
<keyword evidence="2 5" id="KW-0862">Zinc</keyword>
<dbReference type="InterPro" id="IPR001275">
    <property type="entry name" value="DM_DNA-bd"/>
</dbReference>
<sequence>MEDHIMSRPHWKKKSIQRSNSVIDSSNSSNDLKFDDKSINKSETEDNDSVESEGKEATDGNEIKLKVNGKSGTRNPMCTRCANHIRTPVPVKGHKRKCPHKECRCGKCMLTVQRRDLMAKTNKLKKQKEEPKSTAKRQRSDD</sequence>
<evidence type="ECO:0000313" key="9">
    <source>
        <dbReference type="Proteomes" id="UP000728032"/>
    </source>
</evidence>
<evidence type="ECO:0000256" key="5">
    <source>
        <dbReference type="PROSITE-ProRule" id="PRU00070"/>
    </source>
</evidence>
<reference evidence="8" key="1">
    <citation type="submission" date="2020-11" db="EMBL/GenBank/DDBJ databases">
        <authorList>
            <person name="Tran Van P."/>
        </authorList>
    </citation>
    <scope>NUCLEOTIDE SEQUENCE</scope>
</reference>
<dbReference type="SUPFAM" id="SSF82927">
    <property type="entry name" value="Cysteine-rich DNA binding domain, (DM domain)"/>
    <property type="match status" value="1"/>
</dbReference>
<evidence type="ECO:0000313" key="8">
    <source>
        <dbReference type="EMBL" id="CAD7664547.1"/>
    </source>
</evidence>
<name>A0A7R9R142_9ACAR</name>
<dbReference type="Gene3D" id="4.10.1040.10">
    <property type="entry name" value="DM DNA-binding domain"/>
    <property type="match status" value="1"/>
</dbReference>
<dbReference type="GO" id="GO:0005634">
    <property type="term" value="C:nucleus"/>
    <property type="evidence" value="ECO:0007669"/>
    <property type="project" value="UniProtKB-SubCell"/>
</dbReference>
<proteinExistence type="predicted"/>
<dbReference type="PANTHER" id="PTHR12322:SF53">
    <property type="entry name" value="DOUBLESEX-MAB RELATED 11E"/>
    <property type="match status" value="1"/>
</dbReference>
<dbReference type="AlphaFoldDB" id="A0A7R9R142"/>
<evidence type="ECO:0000256" key="6">
    <source>
        <dbReference type="SAM" id="MobiDB-lite"/>
    </source>
</evidence>
<dbReference type="InterPro" id="IPR036407">
    <property type="entry name" value="DM_DNA-bd_sf"/>
</dbReference>
<feature type="compositionally biased region" description="Low complexity" evidence="6">
    <location>
        <begin position="19"/>
        <end position="31"/>
    </location>
</feature>
<feature type="compositionally biased region" description="Basic and acidic residues" evidence="6">
    <location>
        <begin position="32"/>
        <end position="44"/>
    </location>
</feature>
<feature type="compositionally biased region" description="Basic residues" evidence="6">
    <location>
        <begin position="7"/>
        <end position="16"/>
    </location>
</feature>
<dbReference type="Proteomes" id="UP000728032">
    <property type="component" value="Unassembled WGS sequence"/>
</dbReference>
<comment type="subcellular location">
    <subcellularLocation>
        <location evidence="5">Nucleus</location>
    </subcellularLocation>
</comment>
<dbReference type="OrthoDB" id="6162476at2759"/>
<evidence type="ECO:0000256" key="4">
    <source>
        <dbReference type="ARBA" id="ARBA00023242"/>
    </source>
</evidence>
<dbReference type="InterPro" id="IPR026607">
    <property type="entry name" value="DMRT"/>
</dbReference>
<evidence type="ECO:0000256" key="1">
    <source>
        <dbReference type="ARBA" id="ARBA00022723"/>
    </source>
</evidence>
<evidence type="ECO:0000256" key="3">
    <source>
        <dbReference type="ARBA" id="ARBA00023125"/>
    </source>
</evidence>
<evidence type="ECO:0000256" key="2">
    <source>
        <dbReference type="ARBA" id="ARBA00022833"/>
    </source>
</evidence>
<feature type="region of interest" description="Disordered" evidence="6">
    <location>
        <begin position="1"/>
        <end position="78"/>
    </location>
</feature>
<accession>A0A7R9R142</accession>
<dbReference type="PANTHER" id="PTHR12322">
    <property type="entry name" value="DOUBLESEX AND MAB-3 RELATED TRANSCRIPTION FACTOR DMRT"/>
    <property type="match status" value="1"/>
</dbReference>
<evidence type="ECO:0000259" key="7">
    <source>
        <dbReference type="PROSITE" id="PS50809"/>
    </source>
</evidence>
<dbReference type="Pfam" id="PF00751">
    <property type="entry name" value="DM"/>
    <property type="match status" value="1"/>
</dbReference>
<dbReference type="GO" id="GO:0046872">
    <property type="term" value="F:metal ion binding"/>
    <property type="evidence" value="ECO:0007669"/>
    <property type="project" value="UniProtKB-KW"/>
</dbReference>
<keyword evidence="4 5" id="KW-0539">Nucleus</keyword>
<dbReference type="EMBL" id="OC954034">
    <property type="protein sequence ID" value="CAD7664547.1"/>
    <property type="molecule type" value="Genomic_DNA"/>
</dbReference>
<feature type="non-terminal residue" evidence="8">
    <location>
        <position position="142"/>
    </location>
</feature>
<dbReference type="GO" id="GO:0000978">
    <property type="term" value="F:RNA polymerase II cis-regulatory region sequence-specific DNA binding"/>
    <property type="evidence" value="ECO:0007669"/>
    <property type="project" value="TreeGrafter"/>
</dbReference>
<feature type="compositionally biased region" description="Basic and acidic residues" evidence="6">
    <location>
        <begin position="52"/>
        <end position="65"/>
    </location>
</feature>
<gene>
    <name evidence="8" type="ORF">ONB1V03_LOCUS21105</name>
</gene>
<feature type="compositionally biased region" description="Basic and acidic residues" evidence="6">
    <location>
        <begin position="127"/>
        <end position="142"/>
    </location>
</feature>
<feature type="region of interest" description="Disordered" evidence="6">
    <location>
        <begin position="119"/>
        <end position="142"/>
    </location>
</feature>
<organism evidence="8">
    <name type="scientific">Oppiella nova</name>
    <dbReference type="NCBI Taxonomy" id="334625"/>
    <lineage>
        <taxon>Eukaryota</taxon>
        <taxon>Metazoa</taxon>
        <taxon>Ecdysozoa</taxon>
        <taxon>Arthropoda</taxon>
        <taxon>Chelicerata</taxon>
        <taxon>Arachnida</taxon>
        <taxon>Acari</taxon>
        <taxon>Acariformes</taxon>
        <taxon>Sarcoptiformes</taxon>
        <taxon>Oribatida</taxon>
        <taxon>Brachypylina</taxon>
        <taxon>Oppioidea</taxon>
        <taxon>Oppiidae</taxon>
        <taxon>Oppiella</taxon>
    </lineage>
</organism>
<feature type="DNA-binding region" description="DM" evidence="5">
    <location>
        <begin position="78"/>
        <end position="126"/>
    </location>
</feature>
<dbReference type="PROSITE" id="PS50809">
    <property type="entry name" value="DM_2"/>
    <property type="match status" value="1"/>
</dbReference>
<feature type="domain" description="DM" evidence="7">
    <location>
        <begin position="78"/>
        <end position="126"/>
    </location>
</feature>
<keyword evidence="3 5" id="KW-0238">DNA-binding</keyword>
<protein>
    <recommendedName>
        <fullName evidence="7">DM domain-containing protein</fullName>
    </recommendedName>
</protein>
<keyword evidence="9" id="KW-1185">Reference proteome</keyword>